<gene>
    <name evidence="3" type="ORF">KI387_019410</name>
</gene>
<feature type="non-terminal residue" evidence="3">
    <location>
        <position position="576"/>
    </location>
</feature>
<evidence type="ECO:0000313" key="4">
    <source>
        <dbReference type="Proteomes" id="UP000824469"/>
    </source>
</evidence>
<dbReference type="PANTHER" id="PTHR31409:SF0">
    <property type="entry name" value="WASH COMPLEX SUBUNIT 4"/>
    <property type="match status" value="1"/>
</dbReference>
<dbReference type="InterPro" id="IPR028282">
    <property type="entry name" value="WASH-7_central"/>
</dbReference>
<dbReference type="AlphaFoldDB" id="A0AA38G7G7"/>
<feature type="domain" description="WASH complex subunit 7 central" evidence="1">
    <location>
        <begin position="120"/>
        <end position="464"/>
    </location>
</feature>
<keyword evidence="4" id="KW-1185">Reference proteome</keyword>
<evidence type="ECO:0000313" key="3">
    <source>
        <dbReference type="EMBL" id="KAH9317641.1"/>
    </source>
</evidence>
<organism evidence="3 4">
    <name type="scientific">Taxus chinensis</name>
    <name type="common">Chinese yew</name>
    <name type="synonym">Taxus wallichiana var. chinensis</name>
    <dbReference type="NCBI Taxonomy" id="29808"/>
    <lineage>
        <taxon>Eukaryota</taxon>
        <taxon>Viridiplantae</taxon>
        <taxon>Streptophyta</taxon>
        <taxon>Embryophyta</taxon>
        <taxon>Tracheophyta</taxon>
        <taxon>Spermatophyta</taxon>
        <taxon>Pinopsida</taxon>
        <taxon>Pinidae</taxon>
        <taxon>Conifers II</taxon>
        <taxon>Cupressales</taxon>
        <taxon>Taxaceae</taxon>
        <taxon>Taxus</taxon>
    </lineage>
</organism>
<protein>
    <submittedName>
        <fullName evidence="3">Uncharacterized protein</fullName>
    </submittedName>
</protein>
<feature type="domain" description="WASH complex subunit 7 C-terminal" evidence="2">
    <location>
        <begin position="485"/>
        <end position="576"/>
    </location>
</feature>
<dbReference type="GO" id="GO:0007032">
    <property type="term" value="P:endosome organization"/>
    <property type="evidence" value="ECO:0007669"/>
    <property type="project" value="TreeGrafter"/>
</dbReference>
<dbReference type="GO" id="GO:0016197">
    <property type="term" value="P:endosomal transport"/>
    <property type="evidence" value="ECO:0007669"/>
    <property type="project" value="TreeGrafter"/>
</dbReference>
<evidence type="ECO:0000259" key="1">
    <source>
        <dbReference type="Pfam" id="PF14744"/>
    </source>
</evidence>
<dbReference type="Pfam" id="PF14744">
    <property type="entry name" value="WASH-7_mid"/>
    <property type="match status" value="1"/>
</dbReference>
<accession>A0AA38G7G7</accession>
<dbReference type="PANTHER" id="PTHR31409">
    <property type="entry name" value="WASH COMPLEX SUBUNIT 4"/>
    <property type="match status" value="1"/>
</dbReference>
<dbReference type="InterPro" id="IPR027307">
    <property type="entry name" value="WASH7"/>
</dbReference>
<dbReference type="Proteomes" id="UP000824469">
    <property type="component" value="Unassembled WGS sequence"/>
</dbReference>
<dbReference type="Pfam" id="PF14746">
    <property type="entry name" value="WASH-7_C"/>
    <property type="match status" value="1"/>
</dbReference>
<dbReference type="EMBL" id="JAHRHJ020000004">
    <property type="protein sequence ID" value="KAH9317641.1"/>
    <property type="molecule type" value="Genomic_DNA"/>
</dbReference>
<reference evidence="3 4" key="1">
    <citation type="journal article" date="2021" name="Nat. Plants">
        <title>The Taxus genome provides insights into paclitaxel biosynthesis.</title>
        <authorList>
            <person name="Xiong X."/>
            <person name="Gou J."/>
            <person name="Liao Q."/>
            <person name="Li Y."/>
            <person name="Zhou Q."/>
            <person name="Bi G."/>
            <person name="Li C."/>
            <person name="Du R."/>
            <person name="Wang X."/>
            <person name="Sun T."/>
            <person name="Guo L."/>
            <person name="Liang H."/>
            <person name="Lu P."/>
            <person name="Wu Y."/>
            <person name="Zhang Z."/>
            <person name="Ro D.K."/>
            <person name="Shang Y."/>
            <person name="Huang S."/>
            <person name="Yan J."/>
        </authorList>
    </citation>
    <scope>NUCLEOTIDE SEQUENCE [LARGE SCALE GENOMIC DNA]</scope>
    <source>
        <strain evidence="3">Ta-2019</strain>
    </source>
</reference>
<name>A0AA38G7G7_TAXCH</name>
<dbReference type="InterPro" id="IPR028283">
    <property type="entry name" value="WASH-7_C"/>
</dbReference>
<dbReference type="GO" id="GO:0005768">
    <property type="term" value="C:endosome"/>
    <property type="evidence" value="ECO:0007669"/>
    <property type="project" value="TreeGrafter"/>
</dbReference>
<evidence type="ECO:0000259" key="2">
    <source>
        <dbReference type="Pfam" id="PF14746"/>
    </source>
</evidence>
<dbReference type="OMA" id="HTTINFA"/>
<proteinExistence type="predicted"/>
<comment type="caution">
    <text evidence="3">The sequence shown here is derived from an EMBL/GenBank/DDBJ whole genome shotgun (WGS) entry which is preliminary data.</text>
</comment>
<sequence>MFLMASNCSSHNIQDIQKLSGSFESFAFLSVTMLLRQGLSRMQLRIDFKGTDIKVDLALKMLQGGGSNKRQVVLHLAVDVVNGTSGHLEAEYSKVGKLMSKLALITEYDAIVGAVTNCNFLYWRKEMMSTWFSMVYSQEQKALWLQYLVNAFCDGLRMLKDVNVDDTSVDSYETEIERSLTNEIIEPLCRDIETDLRFHVHSANMKGSVNVNPTKTGVRDLSWYLQLKPLRTLSKYIYIKSRVENYLNAAFYNHAAMAPHNWKTYSEMRHLAEQKYWLKLDDIHLPGQTLEQGVDLLDTMHNIHVFVASYTYNMNTQVFIEKFSNALNRKNLNTVGVKHVANSIRTHGIGIMSTTVNFAYQFLARMFIGFSQFLLDDRIKSLLIKEYRFWKENKGKTKEYPYDRAEKLNKDIRKMGLGDDGLSFLDRFRHLISEMGNALGFVRMVRTGGLRYSSSTCGFAYNLKKRVRLQEAIRELNFQDTVVDTGKMLDNTLDTMYISLEKTNYFKILTNIFAQELQNSENGHLREFFLLVPALTINVTETMLQGRDKMFKRARDAANEQFIDDGFVLGVAYILK</sequence>
<dbReference type="GO" id="GO:0071203">
    <property type="term" value="C:WASH complex"/>
    <property type="evidence" value="ECO:0007669"/>
    <property type="project" value="InterPro"/>
</dbReference>